<evidence type="ECO:0000256" key="3">
    <source>
        <dbReference type="PROSITE-ProRule" id="PRU00221"/>
    </source>
</evidence>
<dbReference type="InterPro" id="IPR015943">
    <property type="entry name" value="WD40/YVTN_repeat-like_dom_sf"/>
</dbReference>
<name>A0ABY9BU98_VITVI</name>
<accession>A0ABY9BU98</accession>
<dbReference type="SUPFAM" id="SSF50978">
    <property type="entry name" value="WD40 repeat-like"/>
    <property type="match status" value="1"/>
</dbReference>
<evidence type="ECO:0000256" key="4">
    <source>
        <dbReference type="SAM" id="MobiDB-lite"/>
    </source>
</evidence>
<dbReference type="PROSITE" id="PS50294">
    <property type="entry name" value="WD_REPEATS_REGION"/>
    <property type="match status" value="3"/>
</dbReference>
<feature type="compositionally biased region" description="Polar residues" evidence="4">
    <location>
        <begin position="189"/>
        <end position="203"/>
    </location>
</feature>
<keyword evidence="6" id="KW-1185">Reference proteome</keyword>
<dbReference type="Pfam" id="PF00400">
    <property type="entry name" value="WD40"/>
    <property type="match status" value="4"/>
</dbReference>
<dbReference type="PANTHER" id="PTHR14221:SF31">
    <property type="entry name" value="TRANSDUCIN_WD40 REPEAT-LIKE SUPERFAMILY PROTEIN"/>
    <property type="match status" value="1"/>
</dbReference>
<reference evidence="5 6" key="1">
    <citation type="journal article" date="2023" name="Hortic Res">
        <title>The complete reference genome for grapevine (Vitis vinifera L.) genetics and breeding.</title>
        <authorList>
            <person name="Shi X."/>
            <person name="Cao S."/>
            <person name="Wang X."/>
            <person name="Huang S."/>
            <person name="Wang Y."/>
            <person name="Liu Z."/>
            <person name="Liu W."/>
            <person name="Leng X."/>
            <person name="Peng Y."/>
            <person name="Wang N."/>
            <person name="Wang Y."/>
            <person name="Ma Z."/>
            <person name="Xu X."/>
            <person name="Zhang F."/>
            <person name="Xue H."/>
            <person name="Zhong H."/>
            <person name="Wang Y."/>
            <person name="Zhang K."/>
            <person name="Velt A."/>
            <person name="Avia K."/>
            <person name="Holtgrawe D."/>
            <person name="Grimplet J."/>
            <person name="Matus J.T."/>
            <person name="Ware D."/>
            <person name="Wu X."/>
            <person name="Wang H."/>
            <person name="Liu C."/>
            <person name="Fang Y."/>
            <person name="Rustenholz C."/>
            <person name="Cheng Z."/>
            <person name="Xiao H."/>
            <person name="Zhou Y."/>
        </authorList>
    </citation>
    <scope>NUCLEOTIDE SEQUENCE [LARGE SCALE GENOMIC DNA]</scope>
    <source>
        <strain evidence="6">cv. Pinot noir / PN40024</strain>
        <tissue evidence="5">Leaf</tissue>
    </source>
</reference>
<proteinExistence type="predicted"/>
<feature type="repeat" description="WD" evidence="3">
    <location>
        <begin position="227"/>
        <end position="258"/>
    </location>
</feature>
<feature type="repeat" description="WD" evidence="3">
    <location>
        <begin position="314"/>
        <end position="354"/>
    </location>
</feature>
<evidence type="ECO:0000256" key="1">
    <source>
        <dbReference type="ARBA" id="ARBA00022574"/>
    </source>
</evidence>
<dbReference type="InterPro" id="IPR036322">
    <property type="entry name" value="WD40_repeat_dom_sf"/>
</dbReference>
<dbReference type="Gene3D" id="2.130.10.10">
    <property type="entry name" value="YVTN repeat-like/Quinoprotein amine dehydrogenase"/>
    <property type="match status" value="1"/>
</dbReference>
<feature type="region of interest" description="Disordered" evidence="4">
    <location>
        <begin position="614"/>
        <end position="638"/>
    </location>
</feature>
<keyword evidence="2" id="KW-0677">Repeat</keyword>
<evidence type="ECO:0000313" key="5">
    <source>
        <dbReference type="EMBL" id="WJZ86444.1"/>
    </source>
</evidence>
<evidence type="ECO:0000313" key="6">
    <source>
        <dbReference type="Proteomes" id="UP001227230"/>
    </source>
</evidence>
<sequence length="674" mass="75575">MLRSDEGEDDVFFDSMDHLSCEESVRAKEELGCGKLDYEIWRNEPRSVRERRESFLRGMGFVEFVPEHDKPFGDPPEMVELGRITECSGAVSSSSVSSINCTEENSVCSGREGDVGANCMVDALNQQQSEKQNIDFEGETRGLLPSAQEFECNEGQACVEGCKNLGMDKKTRSWWKRFISKRKGRDAASASQVSKQTSETPKINQMKVRQNKKRCMEFTALCIGQEIQAHKGFIWTMKFSPDGQYLASGGEDGVVRIWCVTSTDASCKYLTTEGNFGCEVKDGKSSFGRKKPSYAPVVIPDKIFQIEESPLQEFHGHASDVLDLAWSKSNSLLSSSMDKTVRLWQVGHDECLNVFRHNNYVTCIQFNPVDDNYFISGSIDGKVRIWGVSERRVVDWADVRDVITAICYQPDGKGFIVGSVTGTCCFYNASGNHLQLDAKVNFHGRKKTSGNKITGIQFSQEESQKVMITSEDSKLRILDGIDVVYKYKGLRKSGSQMSASFTSTGRHIVSVGEDSRVYVWNYDGFCSQSSKQMKSVQSCEHFFFEGVSVAIPWSDTGAEKKGLGSDSLRQSPPTQDHLEATSWIRDSERFSLGNWFSMDGSCRGGATWPEEKLPLWGAPEHDHHHHDHQQQQQHNDVQNHNHLALSEAWGLVIATAGWDGTIRTFHNYGLPVRL</sequence>
<gene>
    <name evidence="5" type="ORF">VitviT2T_005898</name>
</gene>
<dbReference type="PANTHER" id="PTHR14221">
    <property type="entry name" value="WD REPEAT DOMAIN 44"/>
    <property type="match status" value="1"/>
</dbReference>
<dbReference type="PRINTS" id="PR00320">
    <property type="entry name" value="GPROTEINBRPT"/>
</dbReference>
<dbReference type="Proteomes" id="UP001227230">
    <property type="component" value="Chromosome 4"/>
</dbReference>
<protein>
    <recommendedName>
        <fullName evidence="7">WD repeat-containing protein 44</fullName>
    </recommendedName>
</protein>
<dbReference type="InterPro" id="IPR040324">
    <property type="entry name" value="WDR44/Dgr2"/>
</dbReference>
<organism evidence="5 6">
    <name type="scientific">Vitis vinifera</name>
    <name type="common">Grape</name>
    <dbReference type="NCBI Taxonomy" id="29760"/>
    <lineage>
        <taxon>Eukaryota</taxon>
        <taxon>Viridiplantae</taxon>
        <taxon>Streptophyta</taxon>
        <taxon>Embryophyta</taxon>
        <taxon>Tracheophyta</taxon>
        <taxon>Spermatophyta</taxon>
        <taxon>Magnoliopsida</taxon>
        <taxon>eudicotyledons</taxon>
        <taxon>Gunneridae</taxon>
        <taxon>Pentapetalae</taxon>
        <taxon>rosids</taxon>
        <taxon>Vitales</taxon>
        <taxon>Vitaceae</taxon>
        <taxon>Viteae</taxon>
        <taxon>Vitis</taxon>
    </lineage>
</organism>
<feature type="region of interest" description="Disordered" evidence="4">
    <location>
        <begin position="186"/>
        <end position="206"/>
    </location>
</feature>
<dbReference type="InterPro" id="IPR001680">
    <property type="entry name" value="WD40_rpt"/>
</dbReference>
<evidence type="ECO:0008006" key="7">
    <source>
        <dbReference type="Google" id="ProtNLM"/>
    </source>
</evidence>
<feature type="repeat" description="WD" evidence="3">
    <location>
        <begin position="354"/>
        <end position="396"/>
    </location>
</feature>
<evidence type="ECO:0000256" key="2">
    <source>
        <dbReference type="ARBA" id="ARBA00022737"/>
    </source>
</evidence>
<dbReference type="InterPro" id="IPR020472">
    <property type="entry name" value="WD40_PAC1"/>
</dbReference>
<dbReference type="EMBL" id="CP126651">
    <property type="protein sequence ID" value="WJZ86444.1"/>
    <property type="molecule type" value="Genomic_DNA"/>
</dbReference>
<keyword evidence="1 3" id="KW-0853">WD repeat</keyword>
<dbReference type="PROSITE" id="PS50082">
    <property type="entry name" value="WD_REPEATS_2"/>
    <property type="match status" value="3"/>
</dbReference>
<dbReference type="SMART" id="SM00320">
    <property type="entry name" value="WD40"/>
    <property type="match status" value="7"/>
</dbReference>